<dbReference type="Gene3D" id="3.90.79.10">
    <property type="entry name" value="Nucleoside Triphosphate Pyrophosphohydrolase"/>
    <property type="match status" value="1"/>
</dbReference>
<evidence type="ECO:0000256" key="1">
    <source>
        <dbReference type="ARBA" id="ARBA00001946"/>
    </source>
</evidence>
<dbReference type="Proteomes" id="UP000076830">
    <property type="component" value="Chromosome"/>
</dbReference>
<dbReference type="OrthoDB" id="8594221at2"/>
<comment type="cofactor">
    <cofactor evidence="1 6">
        <name>Mg(2+)</name>
        <dbReference type="ChEBI" id="CHEBI:18420"/>
    </cofactor>
</comment>
<dbReference type="InterPro" id="IPR015797">
    <property type="entry name" value="NUDIX_hydrolase-like_dom_sf"/>
</dbReference>
<evidence type="ECO:0000256" key="4">
    <source>
        <dbReference type="ARBA" id="ARBA00015552"/>
    </source>
</evidence>
<reference evidence="8 9" key="1">
    <citation type="submission" date="2016-04" db="EMBL/GenBank/DDBJ databases">
        <title>Complete genome sequence of Dokdonella koreensis DS-123T.</title>
        <authorList>
            <person name="Kim J.F."/>
            <person name="Lee H."/>
            <person name="Kwak M.-J."/>
        </authorList>
    </citation>
    <scope>NUCLEOTIDE SEQUENCE [LARGE SCALE GENOMIC DNA]</scope>
    <source>
        <strain evidence="8 9">DS-123</strain>
    </source>
</reference>
<evidence type="ECO:0000256" key="5">
    <source>
        <dbReference type="ARBA" id="ARBA00022801"/>
    </source>
</evidence>
<keyword evidence="5 6" id="KW-0378">Hydrolase</keyword>
<dbReference type="GO" id="GO:0017111">
    <property type="term" value="F:ribonucleoside triphosphate phosphatase activity"/>
    <property type="evidence" value="ECO:0007669"/>
    <property type="project" value="InterPro"/>
</dbReference>
<sequence>MNIDATGNLASADDIDVWRPHVTVATVVQRAGRFLLVEEDIRGEIVLNQPAGHLDPDESLLDAAIRETLEETGWDVALTAFLGVQQWTRGGNDRQFVRFVFAAEPLRHHADRALDTGIVQTLWLSREEIAAAGDRLRSPMVLASVEDWLAGPRLPLDAIRYLTAAAG</sequence>
<dbReference type="EC" id="3.6.1.-" evidence="6"/>
<dbReference type="InterPro" id="IPR020084">
    <property type="entry name" value="NUDIX_hydrolase_CS"/>
</dbReference>
<evidence type="ECO:0000256" key="6">
    <source>
        <dbReference type="RuleBase" id="RU364043"/>
    </source>
</evidence>
<dbReference type="STRING" id="1300342.I596_1646"/>
<organism evidence="8 9">
    <name type="scientific">Dokdonella koreensis DS-123</name>
    <dbReference type="NCBI Taxonomy" id="1300342"/>
    <lineage>
        <taxon>Bacteria</taxon>
        <taxon>Pseudomonadati</taxon>
        <taxon>Pseudomonadota</taxon>
        <taxon>Gammaproteobacteria</taxon>
        <taxon>Lysobacterales</taxon>
        <taxon>Rhodanobacteraceae</taxon>
        <taxon>Dokdonella</taxon>
    </lineage>
</organism>
<dbReference type="PATRIC" id="fig|1300342.3.peg.1606"/>
<dbReference type="KEGG" id="dko:I596_1646"/>
<evidence type="ECO:0000256" key="2">
    <source>
        <dbReference type="ARBA" id="ARBA00007608"/>
    </source>
</evidence>
<evidence type="ECO:0000313" key="8">
    <source>
        <dbReference type="EMBL" id="ANB17670.1"/>
    </source>
</evidence>
<feature type="domain" description="Nudix hydrolase" evidence="7">
    <location>
        <begin position="17"/>
        <end position="156"/>
    </location>
</feature>
<comment type="similarity">
    <text evidence="2 6">Belongs to the Nudix hydrolase family. NudJ subfamily.</text>
</comment>
<keyword evidence="6" id="KW-0460">Magnesium</keyword>
<evidence type="ECO:0000256" key="3">
    <source>
        <dbReference type="ARBA" id="ARBA00011245"/>
    </source>
</evidence>
<dbReference type="Pfam" id="PF00293">
    <property type="entry name" value="NUDIX"/>
    <property type="match status" value="1"/>
</dbReference>
<keyword evidence="9" id="KW-1185">Reference proteome</keyword>
<comment type="subunit">
    <text evidence="3 6">Monomer.</text>
</comment>
<dbReference type="PROSITE" id="PS51462">
    <property type="entry name" value="NUDIX"/>
    <property type="match status" value="1"/>
</dbReference>
<dbReference type="CDD" id="cd03675">
    <property type="entry name" value="NUDIX_Hydrolase"/>
    <property type="match status" value="1"/>
</dbReference>
<evidence type="ECO:0000313" key="9">
    <source>
        <dbReference type="Proteomes" id="UP000076830"/>
    </source>
</evidence>
<proteinExistence type="inferred from homology"/>
<protein>
    <recommendedName>
        <fullName evidence="4 6">Phosphatase NudJ</fullName>
        <ecNumber evidence="6">3.6.1.-</ecNumber>
    </recommendedName>
</protein>
<dbReference type="SUPFAM" id="SSF55811">
    <property type="entry name" value="Nudix"/>
    <property type="match status" value="1"/>
</dbReference>
<dbReference type="EMBL" id="CP015249">
    <property type="protein sequence ID" value="ANB17670.1"/>
    <property type="molecule type" value="Genomic_DNA"/>
</dbReference>
<dbReference type="AlphaFoldDB" id="A0A160DUD7"/>
<dbReference type="PROSITE" id="PS00893">
    <property type="entry name" value="NUDIX_BOX"/>
    <property type="match status" value="1"/>
</dbReference>
<dbReference type="RefSeq" id="WP_067646032.1">
    <property type="nucleotide sequence ID" value="NZ_CP015249.1"/>
</dbReference>
<accession>A0A160DUD7</accession>
<dbReference type="PANTHER" id="PTHR43222">
    <property type="entry name" value="NUDIX HYDROLASE 23"/>
    <property type="match status" value="1"/>
</dbReference>
<gene>
    <name evidence="6" type="primary">nudJ</name>
    <name evidence="8" type="ORF">I596_1646</name>
</gene>
<dbReference type="PANTHER" id="PTHR43222:SF11">
    <property type="entry name" value="PHOSPHATASE NUDJ"/>
    <property type="match status" value="1"/>
</dbReference>
<evidence type="ECO:0000259" key="7">
    <source>
        <dbReference type="PROSITE" id="PS51462"/>
    </source>
</evidence>
<dbReference type="GO" id="GO:0004787">
    <property type="term" value="F:thiamine diphosphate phosphatase activity"/>
    <property type="evidence" value="ECO:0007669"/>
    <property type="project" value="InterPro"/>
</dbReference>
<dbReference type="InterPro" id="IPR000086">
    <property type="entry name" value="NUDIX_hydrolase_dom"/>
</dbReference>
<name>A0A160DUD7_9GAMM</name>
<dbReference type="GO" id="GO:0017110">
    <property type="term" value="F:nucleoside diphosphate phosphatase activity"/>
    <property type="evidence" value="ECO:0007669"/>
    <property type="project" value="InterPro"/>
</dbReference>
<dbReference type="InterPro" id="IPR033713">
    <property type="entry name" value="NudJ"/>
</dbReference>